<reference evidence="1 2" key="1">
    <citation type="journal article" date="2017" name="BMC Genomics">
        <title>Comparative genomic and phylogenomic analyses of the Bifidobacteriaceae family.</title>
        <authorList>
            <person name="Lugli G.A."/>
            <person name="Milani C."/>
            <person name="Turroni F."/>
            <person name="Duranti S."/>
            <person name="Mancabelli L."/>
            <person name="Mangifesta M."/>
            <person name="Ferrario C."/>
            <person name="Modesto M."/>
            <person name="Mattarelli P."/>
            <person name="Jiri K."/>
            <person name="van Sinderen D."/>
            <person name="Ventura M."/>
        </authorList>
    </citation>
    <scope>NUCLEOTIDE SEQUENCE [LARGE SCALE GENOMIC DNA]</scope>
    <source>
        <strain evidence="1 2">DSM 24742</strain>
    </source>
</reference>
<accession>A0A261EZP1</accession>
<proteinExistence type="predicted"/>
<dbReference type="AlphaFoldDB" id="A0A261EZP1"/>
<protein>
    <submittedName>
        <fullName evidence="1">Uncharacterized protein</fullName>
    </submittedName>
</protein>
<evidence type="ECO:0000313" key="2">
    <source>
        <dbReference type="Proteomes" id="UP000216725"/>
    </source>
</evidence>
<name>A0A261EZP1_9BIFI</name>
<gene>
    <name evidence="1" type="ORF">PSRA_0521</name>
</gene>
<evidence type="ECO:0000313" key="1">
    <source>
        <dbReference type="EMBL" id="OZG52332.1"/>
    </source>
</evidence>
<comment type="caution">
    <text evidence="1">The sequence shown here is derived from an EMBL/GenBank/DDBJ whole genome shotgun (WGS) entry which is preliminary data.</text>
</comment>
<organism evidence="1 2">
    <name type="scientific">Pseudoscardovia radai</name>
    <dbReference type="NCBI Taxonomy" id="987066"/>
    <lineage>
        <taxon>Bacteria</taxon>
        <taxon>Bacillati</taxon>
        <taxon>Actinomycetota</taxon>
        <taxon>Actinomycetes</taxon>
        <taxon>Bifidobacteriales</taxon>
        <taxon>Bifidobacteriaceae</taxon>
        <taxon>Pseudoscardovia</taxon>
    </lineage>
</organism>
<dbReference type="Proteomes" id="UP000216725">
    <property type="component" value="Unassembled WGS sequence"/>
</dbReference>
<sequence>MSIATMRSSSTFDCRGRLCAVVGAVEVAGGAGAAEVAGAGAAGCAGCGQVMSGVRCWVACCARGSYDCDAARRG</sequence>
<keyword evidence="2" id="KW-1185">Reference proteome</keyword>
<dbReference type="EMBL" id="MWWR01000004">
    <property type="protein sequence ID" value="OZG52332.1"/>
    <property type="molecule type" value="Genomic_DNA"/>
</dbReference>